<evidence type="ECO:0000256" key="5">
    <source>
        <dbReference type="ARBA" id="ARBA00022448"/>
    </source>
</evidence>
<gene>
    <name evidence="21" type="ORF">ENP70_14675</name>
</gene>
<evidence type="ECO:0000256" key="17">
    <source>
        <dbReference type="ARBA" id="ARBA00023136"/>
    </source>
</evidence>
<evidence type="ECO:0000256" key="6">
    <source>
        <dbReference type="ARBA" id="ARBA00022469"/>
    </source>
</evidence>
<keyword evidence="6" id="KW-0674">Reaction center</keyword>
<evidence type="ECO:0000256" key="2">
    <source>
        <dbReference type="ARBA" id="ARBA00004127"/>
    </source>
</evidence>
<dbReference type="EMBL" id="DSKI01000752">
    <property type="protein sequence ID" value="HEB44899.1"/>
    <property type="molecule type" value="Genomic_DNA"/>
</dbReference>
<dbReference type="AlphaFoldDB" id="A0A7C1NXZ9"/>
<keyword evidence="9 20" id="KW-0812">Transmembrane</keyword>
<dbReference type="Gene3D" id="1.20.85.10">
    <property type="entry name" value="Photosystem II protein D1-like"/>
    <property type="match status" value="2"/>
</dbReference>
<sequence>MALLSFERKYRVRGGTLLGGDLFDFWVGPFYVGFFGVTTAFFAILGTALLIYGAAIGPTWNIWRISIAPPDLSYGLALAPLKEGGLWQIVTVCALGAFISWALREVEICRKLGMGYHVPFAFSVAIFAYATLVVIRPLLLGAWGHGFPYGIFSHLDWVSNVGYQYLHFHYNPAHMIAVTFFFTTTLALSLHGGLILSAANPGASITEAGKQAEVKTPEYEDTFFRDIIGYSIGTLGIHRLGLILALNAGFWSAVCIVISGPFWNQGWPEWWDGWRNLPIWQ</sequence>
<dbReference type="InterPro" id="IPR036854">
    <property type="entry name" value="Photo_II_D1/D2_sf"/>
</dbReference>
<evidence type="ECO:0000256" key="11">
    <source>
        <dbReference type="ARBA" id="ARBA00022842"/>
    </source>
</evidence>
<dbReference type="GO" id="GO:0030077">
    <property type="term" value="C:plasma membrane light-harvesting complex"/>
    <property type="evidence" value="ECO:0007669"/>
    <property type="project" value="InterPro"/>
</dbReference>
<keyword evidence="12" id="KW-0076">Bacteriochlorophyll</keyword>
<accession>A0A7C1NXZ9</accession>
<comment type="similarity">
    <text evidence="3 19">Belongs to the reaction center PufL/M/PsbA/D family.</text>
</comment>
<evidence type="ECO:0000256" key="8">
    <source>
        <dbReference type="ARBA" id="ARBA00022531"/>
    </source>
</evidence>
<evidence type="ECO:0000256" key="3">
    <source>
        <dbReference type="ARBA" id="ARBA00008204"/>
    </source>
</evidence>
<keyword evidence="15" id="KW-0157">Chromophore</keyword>
<evidence type="ECO:0000256" key="19">
    <source>
        <dbReference type="RuleBase" id="RU004331"/>
    </source>
</evidence>
<dbReference type="InterPro" id="IPR055265">
    <property type="entry name" value="Photo_RC_L/M_CS"/>
</dbReference>
<feature type="transmembrane region" description="Helical" evidence="20">
    <location>
        <begin position="115"/>
        <end position="139"/>
    </location>
</feature>
<comment type="function">
    <text evidence="1">The reaction center is a membrane-bound complex that mediates the initial photochemical event in the electron transfer process of photosynthesis.</text>
</comment>
<dbReference type="PROSITE" id="PS00244">
    <property type="entry name" value="REACTION_CENTER"/>
    <property type="match status" value="1"/>
</dbReference>
<evidence type="ECO:0000256" key="1">
    <source>
        <dbReference type="ARBA" id="ARBA00002611"/>
    </source>
</evidence>
<feature type="transmembrane region" description="Helical" evidence="20">
    <location>
        <begin position="173"/>
        <end position="196"/>
    </location>
</feature>
<comment type="caution">
    <text evidence="21">The sequence shown here is derived from an EMBL/GenBank/DDBJ whole genome shotgun (WGS) entry which is preliminary data.</text>
</comment>
<dbReference type="GO" id="GO:0009772">
    <property type="term" value="P:photosynthetic electron transport in photosystem II"/>
    <property type="evidence" value="ECO:0007669"/>
    <property type="project" value="InterPro"/>
</dbReference>
<keyword evidence="17 20" id="KW-0472">Membrane</keyword>
<keyword evidence="13" id="KW-0249">Electron transport</keyword>
<feature type="transmembrane region" description="Helical" evidence="20">
    <location>
        <begin position="85"/>
        <end position="103"/>
    </location>
</feature>
<protein>
    <recommendedName>
        <fullName evidence="4">Reaction center protein L chain</fullName>
    </recommendedName>
    <alternativeName>
        <fullName evidence="18">Photosynthetic reaction center L subunit</fullName>
    </alternativeName>
</protein>
<evidence type="ECO:0000256" key="20">
    <source>
        <dbReference type="SAM" id="Phobius"/>
    </source>
</evidence>
<dbReference type="SUPFAM" id="SSF81483">
    <property type="entry name" value="Bacterial photosystem II reaction centre, L and M subunits"/>
    <property type="match status" value="1"/>
</dbReference>
<organism evidence="21">
    <name type="scientific">Agrobacterium albertimagni</name>
    <dbReference type="NCBI Taxonomy" id="147266"/>
    <lineage>
        <taxon>Bacteria</taxon>
        <taxon>Pseudomonadati</taxon>
        <taxon>Pseudomonadota</taxon>
        <taxon>Alphaproteobacteria</taxon>
        <taxon>Hyphomicrobiales</taxon>
        <taxon>Rhizobiaceae</taxon>
        <taxon>Rhizobium/Agrobacterium group</taxon>
        <taxon>Agrobacterium</taxon>
    </lineage>
</organism>
<dbReference type="Pfam" id="PF00124">
    <property type="entry name" value="Photo_RC"/>
    <property type="match status" value="1"/>
</dbReference>
<dbReference type="GO" id="GO:0012505">
    <property type="term" value="C:endomembrane system"/>
    <property type="evidence" value="ECO:0007669"/>
    <property type="project" value="UniProtKB-SubCell"/>
</dbReference>
<dbReference type="NCBIfam" id="TIGR01157">
    <property type="entry name" value="pufL"/>
    <property type="match status" value="1"/>
</dbReference>
<dbReference type="InterPro" id="IPR005871">
    <property type="entry name" value="Photo_RC_L"/>
</dbReference>
<feature type="transmembrane region" description="Helical" evidence="20">
    <location>
        <begin position="240"/>
        <end position="263"/>
    </location>
</feature>
<evidence type="ECO:0000256" key="13">
    <source>
        <dbReference type="ARBA" id="ARBA00022982"/>
    </source>
</evidence>
<name>A0A7C1NXZ9_9HYPH</name>
<comment type="subcellular location">
    <subcellularLocation>
        <location evidence="2">Endomembrane system</location>
        <topology evidence="2">Multi-pass membrane protein</topology>
    </subcellularLocation>
</comment>
<proteinExistence type="inferred from homology"/>
<keyword evidence="16" id="KW-0408">Iron</keyword>
<evidence type="ECO:0000313" key="21">
    <source>
        <dbReference type="EMBL" id="HEB44899.1"/>
    </source>
</evidence>
<evidence type="ECO:0000256" key="12">
    <source>
        <dbReference type="ARBA" id="ARBA00022956"/>
    </source>
</evidence>
<keyword evidence="11" id="KW-0460">Magnesium</keyword>
<reference evidence="21" key="1">
    <citation type="journal article" date="2020" name="mSystems">
        <title>Genome- and Community-Level Interaction Insights into Carbon Utilization and Element Cycling Functions of Hydrothermarchaeota in Hydrothermal Sediment.</title>
        <authorList>
            <person name="Zhou Z."/>
            <person name="Liu Y."/>
            <person name="Xu W."/>
            <person name="Pan J."/>
            <person name="Luo Z.H."/>
            <person name="Li M."/>
        </authorList>
    </citation>
    <scope>NUCLEOTIDE SEQUENCE [LARGE SCALE GENOMIC DNA]</scope>
    <source>
        <strain evidence="21">SpSt-243</strain>
    </source>
</reference>
<keyword evidence="14 20" id="KW-1133">Transmembrane helix</keyword>
<evidence type="ECO:0000256" key="4">
    <source>
        <dbReference type="ARBA" id="ARBA00021599"/>
    </source>
</evidence>
<dbReference type="InterPro" id="IPR000484">
    <property type="entry name" value="Photo_RC_L/M"/>
</dbReference>
<feature type="transmembrane region" description="Helical" evidence="20">
    <location>
        <begin position="30"/>
        <end position="55"/>
    </location>
</feature>
<dbReference type="PRINTS" id="PR00256">
    <property type="entry name" value="REACTNCENTRE"/>
</dbReference>
<keyword evidence="7" id="KW-0148">Chlorophyll</keyword>
<dbReference type="GO" id="GO:0046872">
    <property type="term" value="F:metal ion binding"/>
    <property type="evidence" value="ECO:0007669"/>
    <property type="project" value="UniProtKB-KW"/>
</dbReference>
<evidence type="ECO:0000256" key="16">
    <source>
        <dbReference type="ARBA" id="ARBA00023004"/>
    </source>
</evidence>
<keyword evidence="5" id="KW-0813">Transport</keyword>
<evidence type="ECO:0000256" key="15">
    <source>
        <dbReference type="ARBA" id="ARBA00022991"/>
    </source>
</evidence>
<evidence type="ECO:0000256" key="18">
    <source>
        <dbReference type="ARBA" id="ARBA00033393"/>
    </source>
</evidence>
<dbReference type="CDD" id="cd09290">
    <property type="entry name" value="Photo-RC_L"/>
    <property type="match status" value="1"/>
</dbReference>
<evidence type="ECO:0000256" key="10">
    <source>
        <dbReference type="ARBA" id="ARBA00022723"/>
    </source>
</evidence>
<dbReference type="GO" id="GO:0042314">
    <property type="term" value="F:bacteriochlorophyll binding"/>
    <property type="evidence" value="ECO:0007669"/>
    <property type="project" value="UniProtKB-KW"/>
</dbReference>
<evidence type="ECO:0000256" key="9">
    <source>
        <dbReference type="ARBA" id="ARBA00022692"/>
    </source>
</evidence>
<evidence type="ECO:0000256" key="7">
    <source>
        <dbReference type="ARBA" id="ARBA00022494"/>
    </source>
</evidence>
<keyword evidence="8" id="KW-0602">Photosynthesis</keyword>
<evidence type="ECO:0000256" key="14">
    <source>
        <dbReference type="ARBA" id="ARBA00022989"/>
    </source>
</evidence>
<keyword evidence="10" id="KW-0479">Metal-binding</keyword>